<keyword evidence="7 11" id="KW-0249">Electron transport</keyword>
<keyword evidence="13" id="KW-1185">Reference proteome</keyword>
<dbReference type="GO" id="GO:0005743">
    <property type="term" value="C:mitochondrial inner membrane"/>
    <property type="evidence" value="ECO:0007669"/>
    <property type="project" value="UniProtKB-SubCell"/>
</dbReference>
<keyword evidence="3 11" id="KW-0813">Transport</keyword>
<keyword evidence="6 11" id="KW-0999">Mitochondrion inner membrane</keyword>
<keyword evidence="4 11" id="KW-0679">Respiratory chain</keyword>
<organism evidence="12 13">
    <name type="scientific">Auxenochlorella protothecoides</name>
    <name type="common">Green microalga</name>
    <name type="synonym">Chlorella protothecoides</name>
    <dbReference type="NCBI Taxonomy" id="3075"/>
    <lineage>
        <taxon>Eukaryota</taxon>
        <taxon>Viridiplantae</taxon>
        <taxon>Chlorophyta</taxon>
        <taxon>core chlorophytes</taxon>
        <taxon>Trebouxiophyceae</taxon>
        <taxon>Chlorellales</taxon>
        <taxon>Chlorellaceae</taxon>
        <taxon>Auxenochlorella</taxon>
    </lineage>
</organism>
<dbReference type="GO" id="GO:0006122">
    <property type="term" value="P:mitochondrial electron transport, ubiquinol to cytochrome c"/>
    <property type="evidence" value="ECO:0007669"/>
    <property type="project" value="UniProtKB-UniRule"/>
</dbReference>
<reference evidence="12 13" key="1">
    <citation type="journal article" date="2014" name="BMC Genomics">
        <title>Oil accumulation mechanisms of the oleaginous microalga Chlorella protothecoides revealed through its genome, transcriptomes, and proteomes.</title>
        <authorList>
            <person name="Gao C."/>
            <person name="Wang Y."/>
            <person name="Shen Y."/>
            <person name="Yan D."/>
            <person name="He X."/>
            <person name="Dai J."/>
            <person name="Wu Q."/>
        </authorList>
    </citation>
    <scope>NUCLEOTIDE SEQUENCE [LARGE SCALE GENOMIC DNA]</scope>
    <source>
        <strain evidence="12 13">0710</strain>
    </source>
</reference>
<comment type="similarity">
    <text evidence="2 11">Belongs to the UQCR10/QCR9 family.</text>
</comment>
<evidence type="ECO:0000313" key="13">
    <source>
        <dbReference type="Proteomes" id="UP000028924"/>
    </source>
</evidence>
<keyword evidence="8" id="KW-1133">Transmembrane helix</keyword>
<dbReference type="AlphaFoldDB" id="A0A087SRB2"/>
<evidence type="ECO:0000256" key="7">
    <source>
        <dbReference type="ARBA" id="ARBA00022982"/>
    </source>
</evidence>
<dbReference type="PANTHER" id="PTHR12980">
    <property type="entry name" value="UBIQUINOL-CYTOCHROME C REDUCTASE COMPLEX, SUBUNIT X"/>
    <property type="match status" value="1"/>
</dbReference>
<dbReference type="InterPro" id="IPR036656">
    <property type="entry name" value="QCR9_sf"/>
</dbReference>
<dbReference type="Gene3D" id="1.20.5.260">
    <property type="entry name" value="Cytochrome b-c1 complex subunit 9"/>
    <property type="match status" value="1"/>
</dbReference>
<accession>A0A087SRB2</accession>
<evidence type="ECO:0000256" key="3">
    <source>
        <dbReference type="ARBA" id="ARBA00022448"/>
    </source>
</evidence>
<evidence type="ECO:0000256" key="11">
    <source>
        <dbReference type="RuleBase" id="RU368056"/>
    </source>
</evidence>
<dbReference type="OrthoDB" id="44067at2759"/>
<evidence type="ECO:0000256" key="8">
    <source>
        <dbReference type="ARBA" id="ARBA00022989"/>
    </source>
</evidence>
<protein>
    <recommendedName>
        <fullName evidence="11">Complex III subunit 9</fullName>
    </recommendedName>
</protein>
<feature type="non-terminal residue" evidence="12">
    <location>
        <position position="1"/>
    </location>
</feature>
<dbReference type="GO" id="GO:0045275">
    <property type="term" value="C:respiratory chain complex III"/>
    <property type="evidence" value="ECO:0007669"/>
    <property type="project" value="UniProtKB-UniRule"/>
</dbReference>
<evidence type="ECO:0000256" key="10">
    <source>
        <dbReference type="ARBA" id="ARBA00023136"/>
    </source>
</evidence>
<dbReference type="InterPro" id="IPR008027">
    <property type="entry name" value="QCR9"/>
</dbReference>
<dbReference type="Proteomes" id="UP000028924">
    <property type="component" value="Unassembled WGS sequence"/>
</dbReference>
<keyword evidence="9 11" id="KW-0496">Mitochondrion</keyword>
<dbReference type="KEGG" id="apro:F751_1545"/>
<evidence type="ECO:0000256" key="4">
    <source>
        <dbReference type="ARBA" id="ARBA00022660"/>
    </source>
</evidence>
<name>A0A087SRB2_AUXPR</name>
<evidence type="ECO:0000256" key="9">
    <source>
        <dbReference type="ARBA" id="ARBA00023128"/>
    </source>
</evidence>
<comment type="function">
    <text evidence="11">Component of the ubiquinol-cytochrome c oxidoreductase, a multisubunit transmembrane complex that is part of the mitochondrial electron transport chain which drives oxidative phosphorylation. The complex plays an important role in the uptake of multiple carbon sources present in different host niches.</text>
</comment>
<gene>
    <name evidence="12" type="ORF">F751_1545</name>
</gene>
<keyword evidence="10" id="KW-0472">Membrane</keyword>
<evidence type="ECO:0000256" key="6">
    <source>
        <dbReference type="ARBA" id="ARBA00022792"/>
    </source>
</evidence>
<comment type="subcellular location">
    <subcellularLocation>
        <location evidence="1 11">Mitochondrion inner membrane</location>
        <topology evidence="1 11">Single-pass membrane protein</topology>
    </subcellularLocation>
</comment>
<dbReference type="RefSeq" id="XP_011401280.1">
    <property type="nucleotide sequence ID" value="XM_011402978.1"/>
</dbReference>
<dbReference type="SUPFAM" id="SSF81514">
    <property type="entry name" value="Subunit X (non-heme 7 kDa protein) of cytochrome bc1 complex (Ubiquinol-cytochrome c reductase)"/>
    <property type="match status" value="1"/>
</dbReference>
<keyword evidence="5" id="KW-0812">Transmembrane</keyword>
<dbReference type="EMBL" id="KL662166">
    <property type="protein sequence ID" value="KFM28266.1"/>
    <property type="molecule type" value="Genomic_DNA"/>
</dbReference>
<evidence type="ECO:0000256" key="5">
    <source>
        <dbReference type="ARBA" id="ARBA00022692"/>
    </source>
</evidence>
<comment type="subunit">
    <text evidence="11">Component of the ubiquinol-cytochrome c oxidoreductase (cytochrome b-c1 complex, complex III, CIII), a multisubunit enzyme composed of 3 respiratory subunits cytochrome b, cytochrome c1 and Rieske protein, 2 core protein subunits, and additional low-molecular weight protein subunits.</text>
</comment>
<dbReference type="PANTHER" id="PTHR12980:SF0">
    <property type="entry name" value="CYTOCHROME B-C1 COMPLEX SUBUNIT 9"/>
    <property type="match status" value="1"/>
</dbReference>
<evidence type="ECO:0000256" key="2">
    <source>
        <dbReference type="ARBA" id="ARBA00007856"/>
    </source>
</evidence>
<proteinExistence type="inferred from homology"/>
<evidence type="ECO:0000256" key="1">
    <source>
        <dbReference type="ARBA" id="ARBA00004434"/>
    </source>
</evidence>
<evidence type="ECO:0000313" key="12">
    <source>
        <dbReference type="EMBL" id="KFM28266.1"/>
    </source>
</evidence>
<dbReference type="Pfam" id="PF05365">
    <property type="entry name" value="UCR_UQCRX_QCR9"/>
    <property type="match status" value="1"/>
</dbReference>
<dbReference type="STRING" id="3075.A0A087SRB2"/>
<sequence>QTIVRRNSVYVGFILVGAFFGEQAVDKVGNSLWESNNKGVSHGTGTRFGWRA</sequence>
<dbReference type="GeneID" id="23612936"/>